<dbReference type="EMBL" id="OZ020104">
    <property type="protein sequence ID" value="CAK9279216.1"/>
    <property type="molecule type" value="Genomic_DNA"/>
</dbReference>
<dbReference type="Pfam" id="PF03732">
    <property type="entry name" value="Retrotrans_gag"/>
    <property type="match status" value="1"/>
</dbReference>
<evidence type="ECO:0000259" key="1">
    <source>
        <dbReference type="Pfam" id="PF03732"/>
    </source>
</evidence>
<sequence length="111" mass="13295">MTSPQGMDELFWGRDHEDVNDWAERLTMAAEVQDLNADNLFKIAKLNLRGRAKEWFKKLQSMPADWAELRVLIVQKYGHVDDDDIRMKLDVIKQEPRERVQKYFERLDKLF</sequence>
<reference evidence="2" key="1">
    <citation type="submission" date="2024-02" db="EMBL/GenBank/DDBJ databases">
        <authorList>
            <consortium name="ELIXIR-Norway"/>
            <consortium name="Elixir Norway"/>
        </authorList>
    </citation>
    <scope>NUCLEOTIDE SEQUENCE</scope>
</reference>
<dbReference type="Proteomes" id="UP001497444">
    <property type="component" value="Chromosome 9"/>
</dbReference>
<name>A0ABP0XJC8_9BRYO</name>
<organism evidence="2 3">
    <name type="scientific">Sphagnum jensenii</name>
    <dbReference type="NCBI Taxonomy" id="128206"/>
    <lineage>
        <taxon>Eukaryota</taxon>
        <taxon>Viridiplantae</taxon>
        <taxon>Streptophyta</taxon>
        <taxon>Embryophyta</taxon>
        <taxon>Bryophyta</taxon>
        <taxon>Sphagnophytina</taxon>
        <taxon>Sphagnopsida</taxon>
        <taxon>Sphagnales</taxon>
        <taxon>Sphagnaceae</taxon>
        <taxon>Sphagnum</taxon>
    </lineage>
</organism>
<keyword evidence="3" id="KW-1185">Reference proteome</keyword>
<protein>
    <recommendedName>
        <fullName evidence="1">Retrotransposon gag domain-containing protein</fullName>
    </recommendedName>
</protein>
<dbReference type="InterPro" id="IPR005162">
    <property type="entry name" value="Retrotrans_gag_dom"/>
</dbReference>
<gene>
    <name evidence="2" type="ORF">CSSPJE1EN1_LOCUS24694</name>
</gene>
<evidence type="ECO:0000313" key="3">
    <source>
        <dbReference type="Proteomes" id="UP001497444"/>
    </source>
</evidence>
<feature type="domain" description="Retrotransposon gag" evidence="1">
    <location>
        <begin position="42"/>
        <end position="110"/>
    </location>
</feature>
<proteinExistence type="predicted"/>
<dbReference type="PANTHER" id="PTHR33223:SF6">
    <property type="entry name" value="CCHC-TYPE DOMAIN-CONTAINING PROTEIN"/>
    <property type="match status" value="1"/>
</dbReference>
<accession>A0ABP0XJC8</accession>
<dbReference type="PANTHER" id="PTHR33223">
    <property type="entry name" value="CCHC-TYPE DOMAIN-CONTAINING PROTEIN"/>
    <property type="match status" value="1"/>
</dbReference>
<evidence type="ECO:0000313" key="2">
    <source>
        <dbReference type="EMBL" id="CAK9279216.1"/>
    </source>
</evidence>